<evidence type="ECO:0000313" key="3">
    <source>
        <dbReference type="Proteomes" id="UP000253410"/>
    </source>
</evidence>
<proteinExistence type="predicted"/>
<evidence type="ECO:0000259" key="1">
    <source>
        <dbReference type="Pfam" id="PF09346"/>
    </source>
</evidence>
<dbReference type="Gene3D" id="3.40.1580.10">
    <property type="entry name" value="SMI1/KNR4-like"/>
    <property type="match status" value="1"/>
</dbReference>
<name>A0A365XWM3_9BACT</name>
<dbReference type="Proteomes" id="UP000253410">
    <property type="component" value="Unassembled WGS sequence"/>
</dbReference>
<dbReference type="InterPro" id="IPR037883">
    <property type="entry name" value="Knr4/Smi1-like_sf"/>
</dbReference>
<evidence type="ECO:0000313" key="2">
    <source>
        <dbReference type="EMBL" id="RBL89985.1"/>
    </source>
</evidence>
<dbReference type="OrthoDB" id="8444591at2"/>
<dbReference type="EMBL" id="QFFJ01000002">
    <property type="protein sequence ID" value="RBL89985.1"/>
    <property type="molecule type" value="Genomic_DNA"/>
</dbReference>
<dbReference type="Pfam" id="PF09346">
    <property type="entry name" value="SMI1_KNR4"/>
    <property type="match status" value="1"/>
</dbReference>
<dbReference type="SUPFAM" id="SSF160631">
    <property type="entry name" value="SMI1/KNR4-like"/>
    <property type="match status" value="1"/>
</dbReference>
<gene>
    <name evidence="2" type="ORF">DF182_26285</name>
</gene>
<reference evidence="2 3" key="1">
    <citation type="submission" date="2018-05" db="EMBL/GenBank/DDBJ databases">
        <title>Chitinophaga sp. K3CV102501T nov., isolated from isolated from a monsoon evergreen broad-leaved forest soil.</title>
        <authorList>
            <person name="Lv Y."/>
        </authorList>
    </citation>
    <scope>NUCLEOTIDE SEQUENCE [LARGE SCALE GENOMIC DNA]</scope>
    <source>
        <strain evidence="2 3">GDMCC 1.1325</strain>
    </source>
</reference>
<keyword evidence="3" id="KW-1185">Reference proteome</keyword>
<feature type="domain" description="Knr4/Smi1-like" evidence="1">
    <location>
        <begin position="230"/>
        <end position="340"/>
    </location>
</feature>
<dbReference type="AlphaFoldDB" id="A0A365XWM3"/>
<protein>
    <recommendedName>
        <fullName evidence="1">Knr4/Smi1-like domain-containing protein</fullName>
    </recommendedName>
</protein>
<dbReference type="InterPro" id="IPR018958">
    <property type="entry name" value="Knr4/Smi1-like_dom"/>
</dbReference>
<dbReference type="RefSeq" id="WP_113618735.1">
    <property type="nucleotide sequence ID" value="NZ_QFFJ01000002.1"/>
</dbReference>
<sequence>MSVTFDAAVAALYEEKDGSRFSTLKDKLIKTFAGKDREAVIRSLTQYAREGQLLHWRAFLMTDIIGLVAPGEMAWRPFFEWSITIPALTYWGIDGLLKTAGREAYPVLIALATHDAQPVSERAKAIKSIALYSRQPFDRELPSDPGYWKPEQLRLTELLQWQEQGYPDGEGYAPPAVHPSLLHPGTAFEKLMAKLDKQLEKRRRKHKDPSNPQDWLVIAAEKDITQISVQWTLPAVYATFLQYYSPLKVTLPGDDFIEGLHLYGAHELRERQGGYAFNAVTGETSEDWPAQLLVIGDDAADPFCLDLSDIKDGDAPVYTAQHGEGSWKFEQYADSFTGLIKKLTGKS</sequence>
<comment type="caution">
    <text evidence="2">The sequence shown here is derived from an EMBL/GenBank/DDBJ whole genome shotgun (WGS) entry which is preliminary data.</text>
</comment>
<accession>A0A365XWM3</accession>
<organism evidence="2 3">
    <name type="scientific">Chitinophaga flava</name>
    <dbReference type="NCBI Taxonomy" id="2259036"/>
    <lineage>
        <taxon>Bacteria</taxon>
        <taxon>Pseudomonadati</taxon>
        <taxon>Bacteroidota</taxon>
        <taxon>Chitinophagia</taxon>
        <taxon>Chitinophagales</taxon>
        <taxon>Chitinophagaceae</taxon>
        <taxon>Chitinophaga</taxon>
    </lineage>
</organism>